<evidence type="ECO:0000259" key="1">
    <source>
        <dbReference type="Pfam" id="PF18029"/>
    </source>
</evidence>
<sequence length="73" mass="8290">MAALGFWTFPEPRKAKNRKHLDLNLDDGTDGETERQRTLALGARQISEHHEYGNQRVCLQDPEGNEFDLSAGH</sequence>
<proteinExistence type="predicted"/>
<gene>
    <name evidence="2" type="ORF">J2S57_005673</name>
</gene>
<dbReference type="RefSeq" id="WP_307248607.1">
    <property type="nucleotide sequence ID" value="NZ_JAUSQZ010000001.1"/>
</dbReference>
<dbReference type="SUPFAM" id="SSF54593">
    <property type="entry name" value="Glyoxalase/Bleomycin resistance protein/Dihydroxybiphenyl dioxygenase"/>
    <property type="match status" value="1"/>
</dbReference>
<protein>
    <recommendedName>
        <fullName evidence="1">Glyoxalase-like domain-containing protein</fullName>
    </recommendedName>
</protein>
<feature type="domain" description="Glyoxalase-like" evidence="1">
    <location>
        <begin position="4"/>
        <end position="69"/>
    </location>
</feature>
<dbReference type="PANTHER" id="PTHR35908">
    <property type="entry name" value="HYPOTHETICAL FUSION PROTEIN"/>
    <property type="match status" value="1"/>
</dbReference>
<reference evidence="2 3" key="1">
    <citation type="submission" date="2023-07" db="EMBL/GenBank/DDBJ databases">
        <title>Sequencing the genomes of 1000 actinobacteria strains.</title>
        <authorList>
            <person name="Klenk H.-P."/>
        </authorList>
    </citation>
    <scope>NUCLEOTIDE SEQUENCE [LARGE SCALE GENOMIC DNA]</scope>
    <source>
        <strain evidence="2 3">DSM 44388</strain>
    </source>
</reference>
<comment type="caution">
    <text evidence="2">The sequence shown here is derived from an EMBL/GenBank/DDBJ whole genome shotgun (WGS) entry which is preliminary data.</text>
</comment>
<dbReference type="InterPro" id="IPR029068">
    <property type="entry name" value="Glyas_Bleomycin-R_OHBP_Dase"/>
</dbReference>
<dbReference type="PANTHER" id="PTHR35908:SF1">
    <property type="entry name" value="CONSERVED PROTEIN"/>
    <property type="match status" value="1"/>
</dbReference>
<name>A0ABT9PB43_9ACTN</name>
<dbReference type="InterPro" id="IPR041581">
    <property type="entry name" value="Glyoxalase_6"/>
</dbReference>
<organism evidence="2 3">
    <name type="scientific">Kineosporia succinea</name>
    <dbReference type="NCBI Taxonomy" id="84632"/>
    <lineage>
        <taxon>Bacteria</taxon>
        <taxon>Bacillati</taxon>
        <taxon>Actinomycetota</taxon>
        <taxon>Actinomycetes</taxon>
        <taxon>Kineosporiales</taxon>
        <taxon>Kineosporiaceae</taxon>
        <taxon>Kineosporia</taxon>
    </lineage>
</organism>
<dbReference type="Pfam" id="PF18029">
    <property type="entry name" value="Glyoxalase_6"/>
    <property type="match status" value="1"/>
</dbReference>
<evidence type="ECO:0000313" key="2">
    <source>
        <dbReference type="EMBL" id="MDP9829924.1"/>
    </source>
</evidence>
<accession>A0ABT9PB43</accession>
<dbReference type="Proteomes" id="UP001235712">
    <property type="component" value="Unassembled WGS sequence"/>
</dbReference>
<dbReference type="Gene3D" id="3.10.180.10">
    <property type="entry name" value="2,3-Dihydroxybiphenyl 1,2-Dioxygenase, domain 1"/>
    <property type="match status" value="1"/>
</dbReference>
<dbReference type="EMBL" id="JAUSQZ010000001">
    <property type="protein sequence ID" value="MDP9829924.1"/>
    <property type="molecule type" value="Genomic_DNA"/>
</dbReference>
<keyword evidence="3" id="KW-1185">Reference proteome</keyword>
<evidence type="ECO:0000313" key="3">
    <source>
        <dbReference type="Proteomes" id="UP001235712"/>
    </source>
</evidence>